<dbReference type="InterPro" id="IPR000845">
    <property type="entry name" value="Nucleoside_phosphorylase_d"/>
</dbReference>
<gene>
    <name evidence="3" type="ORF">BGZ96_002904</name>
</gene>
<dbReference type="PANTHER" id="PTHR32332:SF20">
    <property type="entry name" value="2-NITROPROPANE DIOXYGENASE-LIKE PROTEIN"/>
    <property type="match status" value="1"/>
</dbReference>
<dbReference type="CDD" id="cd04742">
    <property type="entry name" value="NPD_FabD"/>
    <property type="match status" value="1"/>
</dbReference>
<sequence>MALASDPVESAYRSQYVAFIEPGDVVTQNANLAAHSVQRGAAGVAPARLPQMPAYHLKRADGSGITMVNIGVGPSNAKTITDHIAVLRPHAWIMLGHCAGLRNSQRLGDYVLAHGYVRKDHVLDADLPLWVPIPALAEVQVALERAVADVTQLEGLALKRVMRTGTVASVDDQDIASAALTSEAQSLGSRAFRTRYGLKYAYVAGAMYRGTASAALVVRLGQAGLIGYLGTGGLTLEAIEAAIQTIQSQLGNSAPYGLNLLADYVEPDLERATIDLYLKYGVRDIEAAAFMQMTPALVLFRVKGLSCNASGNIQCAHRVLGKVSRLEVAQAFMSPPPAHLVDALQKEGAITAEQAALAQHVPMSHDICVEADSGGHTDGGIPTILLPAMQQLRQTLVAQYNYQEPICVGLAGGIGTPTSAAAAFAMGADFILTGSINQCTVEAGATKEVKTMLQQASIHDMAYAPAGDMFEMGARVQVLKKSLLFPMRANKLFALYSHYESLDEIPAVLKGQLERSYFKRSLAEVWAETERHLQSRGRTQDLAKAQTNPKYKMALVFRWYFAYSTRLAFSGSPEDQVNYQVHTGPALGAFNQWVKGTPLESWEQRHVDEIGIKLMDATAQQMRTHYERFCTPQKEYA</sequence>
<name>A0ABQ7K869_9FUNG</name>
<dbReference type="Proteomes" id="UP001194696">
    <property type="component" value="Unassembled WGS sequence"/>
</dbReference>
<dbReference type="InterPro" id="IPR049489">
    <property type="entry name" value="FabD-like_helical_ins"/>
</dbReference>
<evidence type="ECO:0000259" key="1">
    <source>
        <dbReference type="Pfam" id="PF01048"/>
    </source>
</evidence>
<accession>A0ABQ7K869</accession>
<feature type="domain" description="Nucleoside phosphorylase" evidence="1">
    <location>
        <begin position="57"/>
        <end position="171"/>
    </location>
</feature>
<dbReference type="SUPFAM" id="SSF51412">
    <property type="entry name" value="Inosine monophosphate dehydrogenase (IMPDH)"/>
    <property type="match status" value="1"/>
</dbReference>
<dbReference type="Gene3D" id="3.40.50.1580">
    <property type="entry name" value="Nucleoside phosphorylase domain"/>
    <property type="match status" value="1"/>
</dbReference>
<keyword evidence="4" id="KW-1185">Reference proteome</keyword>
<protein>
    <recommendedName>
        <fullName evidence="5">2-nitropropane dioxygenase</fullName>
    </recommendedName>
</protein>
<evidence type="ECO:0008006" key="5">
    <source>
        <dbReference type="Google" id="ProtNLM"/>
    </source>
</evidence>
<dbReference type="Gene3D" id="3.20.20.70">
    <property type="entry name" value="Aldolase class I"/>
    <property type="match status" value="1"/>
</dbReference>
<dbReference type="InterPro" id="IPR035994">
    <property type="entry name" value="Nucleoside_phosphorylase_sf"/>
</dbReference>
<dbReference type="NCBIfam" id="TIGR02814">
    <property type="entry name" value="pfaD_fam"/>
    <property type="match status" value="1"/>
</dbReference>
<feature type="domain" description="[Acyl-carrier-protein] S-malonyltransferase-like inserted helical" evidence="2">
    <location>
        <begin position="499"/>
        <end position="579"/>
    </location>
</feature>
<dbReference type="InterPro" id="IPR013785">
    <property type="entry name" value="Aldolase_TIM"/>
</dbReference>
<dbReference type="PANTHER" id="PTHR32332">
    <property type="entry name" value="2-NITROPROPANE DIOXYGENASE"/>
    <property type="match status" value="1"/>
</dbReference>
<dbReference type="Pfam" id="PF01048">
    <property type="entry name" value="PNP_UDP_1"/>
    <property type="match status" value="1"/>
</dbReference>
<proteinExistence type="predicted"/>
<dbReference type="InterPro" id="IPR014179">
    <property type="entry name" value="PfaD-like_TIM-barrel"/>
</dbReference>
<comment type="caution">
    <text evidence="3">The sequence shown here is derived from an EMBL/GenBank/DDBJ whole genome shotgun (WGS) entry which is preliminary data.</text>
</comment>
<organism evidence="3 4">
    <name type="scientific">Linnemannia gamsii</name>
    <dbReference type="NCBI Taxonomy" id="64522"/>
    <lineage>
        <taxon>Eukaryota</taxon>
        <taxon>Fungi</taxon>
        <taxon>Fungi incertae sedis</taxon>
        <taxon>Mucoromycota</taxon>
        <taxon>Mortierellomycotina</taxon>
        <taxon>Mortierellomycetes</taxon>
        <taxon>Mortierellales</taxon>
        <taxon>Mortierellaceae</taxon>
        <taxon>Linnemannia</taxon>
    </lineage>
</organism>
<dbReference type="Pfam" id="PF21607">
    <property type="entry name" value="FabD_helical_ins"/>
    <property type="match status" value="1"/>
</dbReference>
<evidence type="ECO:0000313" key="4">
    <source>
        <dbReference type="Proteomes" id="UP001194696"/>
    </source>
</evidence>
<evidence type="ECO:0000313" key="3">
    <source>
        <dbReference type="EMBL" id="KAG0293378.1"/>
    </source>
</evidence>
<dbReference type="SUPFAM" id="SSF53167">
    <property type="entry name" value="Purine and uridine phosphorylases"/>
    <property type="match status" value="1"/>
</dbReference>
<dbReference type="EMBL" id="JAAAIM010000158">
    <property type="protein sequence ID" value="KAG0293378.1"/>
    <property type="molecule type" value="Genomic_DNA"/>
</dbReference>
<evidence type="ECO:0000259" key="2">
    <source>
        <dbReference type="Pfam" id="PF21607"/>
    </source>
</evidence>
<reference evidence="3 4" key="1">
    <citation type="journal article" date="2020" name="Fungal Divers.">
        <title>Resolving the Mortierellaceae phylogeny through synthesis of multi-gene phylogenetics and phylogenomics.</title>
        <authorList>
            <person name="Vandepol N."/>
            <person name="Liber J."/>
            <person name="Desiro A."/>
            <person name="Na H."/>
            <person name="Kennedy M."/>
            <person name="Barry K."/>
            <person name="Grigoriev I.V."/>
            <person name="Miller A.N."/>
            <person name="O'Donnell K."/>
            <person name="Stajich J.E."/>
            <person name="Bonito G."/>
        </authorList>
    </citation>
    <scope>NUCLEOTIDE SEQUENCE [LARGE SCALE GENOMIC DNA]</scope>
    <source>
        <strain evidence="3 4">AD045</strain>
    </source>
</reference>